<evidence type="ECO:0000256" key="2">
    <source>
        <dbReference type="RuleBase" id="RU003457"/>
    </source>
</evidence>
<dbReference type="InterPro" id="IPR003829">
    <property type="entry name" value="Pirin_N_dom"/>
</dbReference>
<dbReference type="CDD" id="cd02247">
    <property type="entry name" value="cupin_pirin_C"/>
    <property type="match status" value="1"/>
</dbReference>
<keyword evidence="5" id="KW-1185">Reference proteome</keyword>
<organism evidence="4 5">
    <name type="scientific">Tatumella punctata</name>
    <dbReference type="NCBI Taxonomy" id="399969"/>
    <lineage>
        <taxon>Bacteria</taxon>
        <taxon>Pseudomonadati</taxon>
        <taxon>Pseudomonadota</taxon>
        <taxon>Gammaproteobacteria</taxon>
        <taxon>Enterobacterales</taxon>
        <taxon>Erwiniaceae</taxon>
        <taxon>Tatumella</taxon>
    </lineage>
</organism>
<accession>A0ABW1VM14</accession>
<evidence type="ECO:0000313" key="4">
    <source>
        <dbReference type="EMBL" id="MFC6361625.1"/>
    </source>
</evidence>
<dbReference type="Pfam" id="PF02678">
    <property type="entry name" value="Pirin"/>
    <property type="match status" value="1"/>
</dbReference>
<proteinExistence type="inferred from homology"/>
<name>A0ABW1VM14_9GAMM</name>
<dbReference type="RefSeq" id="WP_343878164.1">
    <property type="nucleotide sequence ID" value="NZ_BAAAFW010000095.1"/>
</dbReference>
<dbReference type="InterPro" id="IPR011051">
    <property type="entry name" value="RmlC_Cupin_sf"/>
</dbReference>
<dbReference type="InterPro" id="IPR014710">
    <property type="entry name" value="RmlC-like_jellyroll"/>
</dbReference>
<dbReference type="EMBL" id="JBHSUC010000005">
    <property type="protein sequence ID" value="MFC6361625.1"/>
    <property type="molecule type" value="Genomic_DNA"/>
</dbReference>
<evidence type="ECO:0000313" key="5">
    <source>
        <dbReference type="Proteomes" id="UP001596215"/>
    </source>
</evidence>
<sequence>MTPDIVSLRRMRHGDNFRATSLRMPENIQGPVIGVDHAWMSGPVFPPHHHAGLSAVSYVFLDSETGINNRDNIGTSNFIAPGGMHWTTAGRGIIHEEVPAESNKTVHSLQIFVGLSAGKQSMPPEALPLEASEIPVVRTDKYSVRIPAGDFQGIKSPLLPPEEITILDISLEKNAVIELPLSADHCAFILPVYGEVNIDGLKFNHNDLRVPVYSSQDKPVTLFAEATEEKTKFMFFSGPPLS</sequence>
<evidence type="ECO:0000256" key="1">
    <source>
        <dbReference type="ARBA" id="ARBA00008416"/>
    </source>
</evidence>
<dbReference type="PANTHER" id="PTHR13903:SF8">
    <property type="entry name" value="PIRIN"/>
    <property type="match status" value="1"/>
</dbReference>
<evidence type="ECO:0000259" key="3">
    <source>
        <dbReference type="Pfam" id="PF02678"/>
    </source>
</evidence>
<dbReference type="PANTHER" id="PTHR13903">
    <property type="entry name" value="PIRIN-RELATED"/>
    <property type="match status" value="1"/>
</dbReference>
<comment type="similarity">
    <text evidence="1 2">Belongs to the pirin family.</text>
</comment>
<protein>
    <submittedName>
        <fullName evidence="4">Pirin family protein</fullName>
    </submittedName>
</protein>
<reference evidence="5" key="1">
    <citation type="journal article" date="2019" name="Int. J. Syst. Evol. Microbiol.">
        <title>The Global Catalogue of Microorganisms (GCM) 10K type strain sequencing project: providing services to taxonomists for standard genome sequencing and annotation.</title>
        <authorList>
            <consortium name="The Broad Institute Genomics Platform"/>
            <consortium name="The Broad Institute Genome Sequencing Center for Infectious Disease"/>
            <person name="Wu L."/>
            <person name="Ma J."/>
        </authorList>
    </citation>
    <scope>NUCLEOTIDE SEQUENCE [LARGE SCALE GENOMIC DNA]</scope>
    <source>
        <strain evidence="5">CGMCC 4.1530</strain>
    </source>
</reference>
<gene>
    <name evidence="4" type="ORF">ACFP73_05835</name>
</gene>
<feature type="domain" description="Pirin N-terminal" evidence="3">
    <location>
        <begin position="42"/>
        <end position="113"/>
    </location>
</feature>
<dbReference type="Gene3D" id="2.60.120.10">
    <property type="entry name" value="Jelly Rolls"/>
    <property type="match status" value="1"/>
</dbReference>
<dbReference type="InterPro" id="IPR012093">
    <property type="entry name" value="Pirin"/>
</dbReference>
<dbReference type="SUPFAM" id="SSF51182">
    <property type="entry name" value="RmlC-like cupins"/>
    <property type="match status" value="1"/>
</dbReference>
<dbReference type="PIRSF" id="PIRSF006232">
    <property type="entry name" value="Pirin"/>
    <property type="match status" value="1"/>
</dbReference>
<dbReference type="Proteomes" id="UP001596215">
    <property type="component" value="Unassembled WGS sequence"/>
</dbReference>
<comment type="caution">
    <text evidence="4">The sequence shown here is derived from an EMBL/GenBank/DDBJ whole genome shotgun (WGS) entry which is preliminary data.</text>
</comment>